<gene>
    <name evidence="1" type="ORF">Taro_039444</name>
</gene>
<accession>A0A843WQ73</accession>
<protein>
    <submittedName>
        <fullName evidence="1">Uncharacterized protein</fullName>
    </submittedName>
</protein>
<reference evidence="1" key="1">
    <citation type="submission" date="2017-07" db="EMBL/GenBank/DDBJ databases">
        <title>Taro Niue Genome Assembly and Annotation.</title>
        <authorList>
            <person name="Atibalentja N."/>
            <person name="Keating K."/>
            <person name="Fields C.J."/>
        </authorList>
    </citation>
    <scope>NUCLEOTIDE SEQUENCE</scope>
    <source>
        <strain evidence="1">Niue_2</strain>
        <tissue evidence="1">Leaf</tissue>
    </source>
</reference>
<sequence length="142" mass="16209">MKKTLVDFFPILRDFATHEVCEFDLIKDINIYHQRDSTQQYPPVLFLFSSQHEDWIYVVMEAVDANLFLIVEALVKNLDRHADDVGTMNGMNNASIHACGQKDACDAYLSRASFGGPRLILRTEGLRIMLIRSFFKSSGYLG</sequence>
<organism evidence="1 2">
    <name type="scientific">Colocasia esculenta</name>
    <name type="common">Wild taro</name>
    <name type="synonym">Arum esculentum</name>
    <dbReference type="NCBI Taxonomy" id="4460"/>
    <lineage>
        <taxon>Eukaryota</taxon>
        <taxon>Viridiplantae</taxon>
        <taxon>Streptophyta</taxon>
        <taxon>Embryophyta</taxon>
        <taxon>Tracheophyta</taxon>
        <taxon>Spermatophyta</taxon>
        <taxon>Magnoliopsida</taxon>
        <taxon>Liliopsida</taxon>
        <taxon>Araceae</taxon>
        <taxon>Aroideae</taxon>
        <taxon>Colocasieae</taxon>
        <taxon>Colocasia</taxon>
    </lineage>
</organism>
<dbReference type="Proteomes" id="UP000652761">
    <property type="component" value="Unassembled WGS sequence"/>
</dbReference>
<keyword evidence="2" id="KW-1185">Reference proteome</keyword>
<proteinExistence type="predicted"/>
<evidence type="ECO:0000313" key="1">
    <source>
        <dbReference type="EMBL" id="MQM06615.1"/>
    </source>
</evidence>
<comment type="caution">
    <text evidence="1">The sequence shown here is derived from an EMBL/GenBank/DDBJ whole genome shotgun (WGS) entry which is preliminary data.</text>
</comment>
<dbReference type="AlphaFoldDB" id="A0A843WQ73"/>
<evidence type="ECO:0000313" key="2">
    <source>
        <dbReference type="Proteomes" id="UP000652761"/>
    </source>
</evidence>
<name>A0A843WQ73_COLES</name>
<dbReference type="EMBL" id="NMUH01003673">
    <property type="protein sequence ID" value="MQM06615.1"/>
    <property type="molecule type" value="Genomic_DNA"/>
</dbReference>